<feature type="domain" description="N-acetyltransferase" evidence="1">
    <location>
        <begin position="4"/>
        <end position="153"/>
    </location>
</feature>
<dbReference type="Pfam" id="PF00583">
    <property type="entry name" value="Acetyltransf_1"/>
    <property type="match status" value="1"/>
</dbReference>
<dbReference type="AlphaFoldDB" id="A0A2S7VXN8"/>
<sequence length="159" mass="18104">MVLYQIRQAEKSDINAIYQLERELFGEHCYPDFFFRQAYDCWTSGLLVAVSECEHVVGYVLSSPSFNAQAETEREAWILGIAVANKMQGKGVGKALLRETLAQLANYNRILLTVHPENNAMKLYQALGFVEMEQEDDYFGCSSPRIKMCLNSKEQAYIA</sequence>
<dbReference type="InterPro" id="IPR016181">
    <property type="entry name" value="Acyl_CoA_acyltransferase"/>
</dbReference>
<protein>
    <recommendedName>
        <fullName evidence="1">N-acetyltransferase domain-containing protein</fullName>
    </recommendedName>
</protein>
<dbReference type="EMBL" id="MSCJ01000001">
    <property type="protein sequence ID" value="PQJ66887.1"/>
    <property type="molecule type" value="Genomic_DNA"/>
</dbReference>
<comment type="caution">
    <text evidence="2">The sequence shown here is derived from an EMBL/GenBank/DDBJ whole genome shotgun (WGS) entry which is preliminary data.</text>
</comment>
<dbReference type="GO" id="GO:0016747">
    <property type="term" value="F:acyltransferase activity, transferring groups other than amino-acyl groups"/>
    <property type="evidence" value="ECO:0007669"/>
    <property type="project" value="InterPro"/>
</dbReference>
<dbReference type="InterPro" id="IPR050276">
    <property type="entry name" value="MshD_Acetyltransferase"/>
</dbReference>
<dbReference type="RefSeq" id="WP_105060197.1">
    <property type="nucleotide sequence ID" value="NZ_MSCJ01000001.1"/>
</dbReference>
<reference evidence="2 3" key="1">
    <citation type="submission" date="2016-12" db="EMBL/GenBank/DDBJ databases">
        <title>Diversity of luminous bacteria.</title>
        <authorList>
            <person name="Yoshizawa S."/>
            <person name="Kogure K."/>
        </authorList>
    </citation>
    <scope>NUCLEOTIDE SEQUENCE [LARGE SCALE GENOMIC DNA]</scope>
    <source>
        <strain evidence="2 3">LC1-200</strain>
    </source>
</reference>
<dbReference type="Gene3D" id="3.40.630.30">
    <property type="match status" value="1"/>
</dbReference>
<dbReference type="PROSITE" id="PS51186">
    <property type="entry name" value="GNAT"/>
    <property type="match status" value="1"/>
</dbReference>
<gene>
    <name evidence="2" type="ORF">BTO08_05345</name>
</gene>
<evidence type="ECO:0000259" key="1">
    <source>
        <dbReference type="PROSITE" id="PS51186"/>
    </source>
</evidence>
<evidence type="ECO:0000313" key="3">
    <source>
        <dbReference type="Proteomes" id="UP000238730"/>
    </source>
</evidence>
<proteinExistence type="predicted"/>
<dbReference type="InterPro" id="IPR000182">
    <property type="entry name" value="GNAT_dom"/>
</dbReference>
<dbReference type="OrthoDB" id="5187710at2"/>
<name>A0A2S7VXN8_PHOAN</name>
<organism evidence="2 3">
    <name type="scientific">Photobacterium angustum</name>
    <dbReference type="NCBI Taxonomy" id="661"/>
    <lineage>
        <taxon>Bacteria</taxon>
        <taxon>Pseudomonadati</taxon>
        <taxon>Pseudomonadota</taxon>
        <taxon>Gammaproteobacteria</taxon>
        <taxon>Vibrionales</taxon>
        <taxon>Vibrionaceae</taxon>
        <taxon>Photobacterium</taxon>
    </lineage>
</organism>
<dbReference type="SUPFAM" id="SSF55729">
    <property type="entry name" value="Acyl-CoA N-acyltransferases (Nat)"/>
    <property type="match status" value="1"/>
</dbReference>
<accession>A0A2S7VXN8</accession>
<dbReference type="PANTHER" id="PTHR43617">
    <property type="entry name" value="L-AMINO ACID N-ACETYLTRANSFERASE"/>
    <property type="match status" value="1"/>
</dbReference>
<dbReference type="Proteomes" id="UP000238730">
    <property type="component" value="Unassembled WGS sequence"/>
</dbReference>
<dbReference type="CDD" id="cd04301">
    <property type="entry name" value="NAT_SF"/>
    <property type="match status" value="1"/>
</dbReference>
<evidence type="ECO:0000313" key="2">
    <source>
        <dbReference type="EMBL" id="PQJ66887.1"/>
    </source>
</evidence>